<keyword evidence="5 7" id="KW-1133">Transmembrane helix</keyword>
<protein>
    <recommendedName>
        <fullName evidence="7">Phosphatidylglycerol--prolipoprotein diacylglyceryl transferase</fullName>
        <ecNumber evidence="7">2.5.1.145</ecNumber>
    </recommendedName>
</protein>
<keyword evidence="4 7" id="KW-0812">Transmembrane</keyword>
<dbReference type="EC" id="2.5.1.145" evidence="7"/>
<organism evidence="8 9">
    <name type="scientific">Lachnospira intestinalis</name>
    <dbReference type="NCBI Taxonomy" id="3133158"/>
    <lineage>
        <taxon>Bacteria</taxon>
        <taxon>Bacillati</taxon>
        <taxon>Bacillota</taxon>
        <taxon>Clostridia</taxon>
        <taxon>Lachnospirales</taxon>
        <taxon>Lachnospiraceae</taxon>
        <taxon>Lachnospira</taxon>
    </lineage>
</organism>
<dbReference type="InterPro" id="IPR001640">
    <property type="entry name" value="Lgt"/>
</dbReference>
<dbReference type="NCBIfam" id="NF000778">
    <property type="entry name" value="PRK00052.3-4"/>
    <property type="match status" value="1"/>
</dbReference>
<dbReference type="PANTHER" id="PTHR30589:SF0">
    <property type="entry name" value="PHOSPHATIDYLGLYCEROL--PROLIPOPROTEIN DIACYLGLYCERYL TRANSFERASE"/>
    <property type="match status" value="1"/>
</dbReference>
<evidence type="ECO:0000256" key="5">
    <source>
        <dbReference type="ARBA" id="ARBA00022989"/>
    </source>
</evidence>
<dbReference type="PANTHER" id="PTHR30589">
    <property type="entry name" value="PROLIPOPROTEIN DIACYLGLYCERYL TRANSFERASE"/>
    <property type="match status" value="1"/>
</dbReference>
<evidence type="ECO:0000256" key="3">
    <source>
        <dbReference type="ARBA" id="ARBA00022679"/>
    </source>
</evidence>
<evidence type="ECO:0000313" key="9">
    <source>
        <dbReference type="Proteomes" id="UP001546774"/>
    </source>
</evidence>
<dbReference type="Proteomes" id="UP001546774">
    <property type="component" value="Unassembled WGS sequence"/>
</dbReference>
<comment type="subcellular location">
    <subcellularLocation>
        <location evidence="7">Cell membrane</location>
        <topology evidence="7">Multi-pass membrane protein</topology>
    </subcellularLocation>
</comment>
<comment type="pathway">
    <text evidence="7">Protein modification; lipoprotein biosynthesis (diacylglyceryl transfer).</text>
</comment>
<accession>A0ABV1H6D1</accession>
<comment type="catalytic activity">
    <reaction evidence="7">
        <text>L-cysteinyl-[prolipoprotein] + a 1,2-diacyl-sn-glycero-3-phospho-(1'-sn-glycerol) = an S-1,2-diacyl-sn-glyceryl-L-cysteinyl-[prolipoprotein] + sn-glycerol 1-phosphate + H(+)</text>
        <dbReference type="Rhea" id="RHEA:56712"/>
        <dbReference type="Rhea" id="RHEA-COMP:14679"/>
        <dbReference type="Rhea" id="RHEA-COMP:14680"/>
        <dbReference type="ChEBI" id="CHEBI:15378"/>
        <dbReference type="ChEBI" id="CHEBI:29950"/>
        <dbReference type="ChEBI" id="CHEBI:57685"/>
        <dbReference type="ChEBI" id="CHEBI:64716"/>
        <dbReference type="ChEBI" id="CHEBI:140658"/>
        <dbReference type="EC" id="2.5.1.145"/>
    </reaction>
</comment>
<dbReference type="HAMAP" id="MF_01147">
    <property type="entry name" value="Lgt"/>
    <property type="match status" value="1"/>
</dbReference>
<evidence type="ECO:0000256" key="7">
    <source>
        <dbReference type="HAMAP-Rule" id="MF_01147"/>
    </source>
</evidence>
<evidence type="ECO:0000313" key="8">
    <source>
        <dbReference type="EMBL" id="MEQ2555231.1"/>
    </source>
</evidence>
<feature type="transmembrane region" description="Helical" evidence="7">
    <location>
        <begin position="44"/>
        <end position="65"/>
    </location>
</feature>
<sequence length="256" mass="28126">MKIDLFQIGNFHVRGYGFMIGLGFLLALVLGCKRAKKLELKDESVIDIAILAIIGGFLGAKILYVIVSFKDFLKDPLAVLGSEGFVVYGGIIAGVLAAWIYCKVKKLVFLEYFDLIMPEVALAQGFGRIGCFLAGCCYGRETTAAWGITFPADSMAPSGIKLIPTQLLSAAGDFLIAAILIWIAHRFLYQQKKLITGDIGSIYLLLYGIGRFLIEFLRNDYRGAVGFLSTSQFISVFIVALGVTLMVYHRKKNPVK</sequence>
<evidence type="ECO:0000256" key="6">
    <source>
        <dbReference type="ARBA" id="ARBA00023136"/>
    </source>
</evidence>
<keyword evidence="2 7" id="KW-1003">Cell membrane</keyword>
<evidence type="ECO:0000256" key="4">
    <source>
        <dbReference type="ARBA" id="ARBA00022692"/>
    </source>
</evidence>
<feature type="transmembrane region" description="Helical" evidence="7">
    <location>
        <begin position="167"/>
        <end position="188"/>
    </location>
</feature>
<proteinExistence type="inferred from homology"/>
<keyword evidence="8" id="KW-0328">Glycosyltransferase</keyword>
<gene>
    <name evidence="7" type="primary">lgt</name>
    <name evidence="8" type="ORF">WMO37_09465</name>
</gene>
<feature type="transmembrane region" description="Helical" evidence="7">
    <location>
        <begin position="226"/>
        <end position="248"/>
    </location>
</feature>
<keyword evidence="9" id="KW-1185">Reference proteome</keyword>
<reference evidence="8" key="1">
    <citation type="submission" date="2024-03" db="EMBL/GenBank/DDBJ databases">
        <title>Human intestinal bacterial collection.</title>
        <authorList>
            <person name="Pauvert C."/>
            <person name="Hitch T.C.A."/>
            <person name="Clavel T."/>
        </authorList>
    </citation>
    <scope>NUCLEOTIDE SEQUENCE [LARGE SCALE GENOMIC DNA]</scope>
    <source>
        <strain evidence="8">CLA-AA-H89B</strain>
    </source>
</reference>
<feature type="transmembrane region" description="Helical" evidence="7">
    <location>
        <begin position="194"/>
        <end position="214"/>
    </location>
</feature>
<comment type="caution">
    <text evidence="8">The sequence shown here is derived from an EMBL/GenBank/DDBJ whole genome shotgun (WGS) entry which is preliminary data.</text>
</comment>
<keyword evidence="6 7" id="KW-0472">Membrane</keyword>
<dbReference type="EMBL" id="JBBMFS010000007">
    <property type="protein sequence ID" value="MEQ2555231.1"/>
    <property type="molecule type" value="Genomic_DNA"/>
</dbReference>
<feature type="transmembrane region" description="Helical" evidence="7">
    <location>
        <begin position="85"/>
        <end position="102"/>
    </location>
</feature>
<feature type="transmembrane region" description="Helical" evidence="7">
    <location>
        <begin position="15"/>
        <end position="32"/>
    </location>
</feature>
<dbReference type="NCBIfam" id="TIGR00544">
    <property type="entry name" value="lgt"/>
    <property type="match status" value="1"/>
</dbReference>
<evidence type="ECO:0000256" key="2">
    <source>
        <dbReference type="ARBA" id="ARBA00022475"/>
    </source>
</evidence>
<keyword evidence="3 7" id="KW-0808">Transferase</keyword>
<dbReference type="PROSITE" id="PS51257">
    <property type="entry name" value="PROKAR_LIPOPROTEIN"/>
    <property type="match status" value="1"/>
</dbReference>
<comment type="similarity">
    <text evidence="1 7">Belongs to the Lgt family.</text>
</comment>
<dbReference type="GO" id="GO:0016757">
    <property type="term" value="F:glycosyltransferase activity"/>
    <property type="evidence" value="ECO:0007669"/>
    <property type="project" value="UniProtKB-KW"/>
</dbReference>
<dbReference type="Pfam" id="PF01790">
    <property type="entry name" value="LGT"/>
    <property type="match status" value="1"/>
</dbReference>
<name>A0ABV1H6D1_9FIRM</name>
<comment type="function">
    <text evidence="7">Catalyzes the transfer of the diacylglyceryl group from phosphatidylglycerol to the sulfhydryl group of the N-terminal cysteine of a prolipoprotein, the first step in the formation of mature lipoproteins.</text>
</comment>
<evidence type="ECO:0000256" key="1">
    <source>
        <dbReference type="ARBA" id="ARBA00007150"/>
    </source>
</evidence>
<feature type="binding site" evidence="7">
    <location>
        <position position="128"/>
    </location>
    <ligand>
        <name>a 1,2-diacyl-sn-glycero-3-phospho-(1'-sn-glycerol)</name>
        <dbReference type="ChEBI" id="CHEBI:64716"/>
    </ligand>
</feature>